<reference evidence="1" key="2">
    <citation type="submission" date="2022-01" db="EMBL/GenBank/DDBJ databases">
        <authorList>
            <person name="Yamashiro T."/>
            <person name="Shiraishi A."/>
            <person name="Satake H."/>
            <person name="Nakayama K."/>
        </authorList>
    </citation>
    <scope>NUCLEOTIDE SEQUENCE</scope>
</reference>
<evidence type="ECO:0000313" key="2">
    <source>
        <dbReference type="Proteomes" id="UP001151760"/>
    </source>
</evidence>
<comment type="caution">
    <text evidence="1">The sequence shown here is derived from an EMBL/GenBank/DDBJ whole genome shotgun (WGS) entry which is preliminary data.</text>
</comment>
<dbReference type="Proteomes" id="UP001151760">
    <property type="component" value="Unassembled WGS sequence"/>
</dbReference>
<protein>
    <submittedName>
        <fullName evidence="1">Uncharacterized protein</fullName>
    </submittedName>
</protein>
<proteinExistence type="predicted"/>
<reference evidence="1" key="1">
    <citation type="journal article" date="2022" name="Int. J. Mol. Sci.">
        <title>Draft Genome of Tanacetum Coccineum: Genomic Comparison of Closely Related Tanacetum-Family Plants.</title>
        <authorList>
            <person name="Yamashiro T."/>
            <person name="Shiraishi A."/>
            <person name="Nakayama K."/>
            <person name="Satake H."/>
        </authorList>
    </citation>
    <scope>NUCLEOTIDE SEQUENCE</scope>
</reference>
<accession>A0ABQ5HYF3</accession>
<gene>
    <name evidence="1" type="ORF">Tco_1081331</name>
</gene>
<keyword evidence="2" id="KW-1185">Reference proteome</keyword>
<dbReference type="EMBL" id="BQNB010020113">
    <property type="protein sequence ID" value="GJT92486.1"/>
    <property type="molecule type" value="Genomic_DNA"/>
</dbReference>
<organism evidence="1 2">
    <name type="scientific">Tanacetum coccineum</name>
    <dbReference type="NCBI Taxonomy" id="301880"/>
    <lineage>
        <taxon>Eukaryota</taxon>
        <taxon>Viridiplantae</taxon>
        <taxon>Streptophyta</taxon>
        <taxon>Embryophyta</taxon>
        <taxon>Tracheophyta</taxon>
        <taxon>Spermatophyta</taxon>
        <taxon>Magnoliopsida</taxon>
        <taxon>eudicotyledons</taxon>
        <taxon>Gunneridae</taxon>
        <taxon>Pentapetalae</taxon>
        <taxon>asterids</taxon>
        <taxon>campanulids</taxon>
        <taxon>Asterales</taxon>
        <taxon>Asteraceae</taxon>
        <taxon>Asteroideae</taxon>
        <taxon>Anthemideae</taxon>
        <taxon>Anthemidinae</taxon>
        <taxon>Tanacetum</taxon>
    </lineage>
</organism>
<sequence length="189" mass="20062">MDKNDMNRVVDVDTTDVTAFKSNSTGGTSNLTSKAMEGINSTSGSYIESDVPYGVSDSRETASTQVAGLRIGIEEINVEGLDAATLVPLHGFDSVLSNNGVDANVNGGVAGTSEKEAVEGATVAIPSAAVEEVKNKFGNTLYGYFIGNRIAFPLVEKYGQNLVLNVLCFKMVFSFSNSVLGKEWKGFRQ</sequence>
<evidence type="ECO:0000313" key="1">
    <source>
        <dbReference type="EMBL" id="GJT92486.1"/>
    </source>
</evidence>
<name>A0ABQ5HYF3_9ASTR</name>